<dbReference type="AlphaFoldDB" id="A0A5E4PQU9"/>
<sequence>MAEDVGMAGLEKGVLQWTSHVVSYRSHVQAASSSMKLTYLELRNVTRTLFSATTNQEDIELKDKIAQQCEEQLFTEVHYGKRQSPAQSHHFKLIGDLIGRNELYDVISGKPVMSSYINRIQDFGDTEHFYCNEFVPGPIKSE</sequence>
<accession>A0A5E4PQU9</accession>
<evidence type="ECO:0000313" key="1">
    <source>
        <dbReference type="EMBL" id="VVC88408.1"/>
    </source>
</evidence>
<organism evidence="1 2">
    <name type="scientific">Leptidea sinapis</name>
    <dbReference type="NCBI Taxonomy" id="189913"/>
    <lineage>
        <taxon>Eukaryota</taxon>
        <taxon>Metazoa</taxon>
        <taxon>Ecdysozoa</taxon>
        <taxon>Arthropoda</taxon>
        <taxon>Hexapoda</taxon>
        <taxon>Insecta</taxon>
        <taxon>Pterygota</taxon>
        <taxon>Neoptera</taxon>
        <taxon>Endopterygota</taxon>
        <taxon>Lepidoptera</taxon>
        <taxon>Glossata</taxon>
        <taxon>Ditrysia</taxon>
        <taxon>Papilionoidea</taxon>
        <taxon>Pieridae</taxon>
        <taxon>Dismorphiinae</taxon>
        <taxon>Leptidea</taxon>
    </lineage>
</organism>
<protein>
    <submittedName>
        <fullName evidence="1">Uncharacterized protein</fullName>
    </submittedName>
</protein>
<gene>
    <name evidence="1" type="ORF">LSINAPIS_LOCUS1785</name>
</gene>
<evidence type="ECO:0000313" key="2">
    <source>
        <dbReference type="Proteomes" id="UP000324832"/>
    </source>
</evidence>
<name>A0A5E4PQU9_9NEOP</name>
<dbReference type="EMBL" id="FZQP02000315">
    <property type="protein sequence ID" value="VVC88408.1"/>
    <property type="molecule type" value="Genomic_DNA"/>
</dbReference>
<reference evidence="1 2" key="1">
    <citation type="submission" date="2017-07" db="EMBL/GenBank/DDBJ databases">
        <authorList>
            <person name="Talla V."/>
            <person name="Backstrom N."/>
        </authorList>
    </citation>
    <scope>NUCLEOTIDE SEQUENCE [LARGE SCALE GENOMIC DNA]</scope>
</reference>
<proteinExistence type="predicted"/>
<dbReference type="Proteomes" id="UP000324832">
    <property type="component" value="Unassembled WGS sequence"/>
</dbReference>
<keyword evidence="2" id="KW-1185">Reference proteome</keyword>